<dbReference type="Proteomes" id="UP000694480">
    <property type="component" value="Unassembled WGS sequence"/>
</dbReference>
<evidence type="ECO:0000313" key="1">
    <source>
        <dbReference type="EMBL" id="MBF5027506.1"/>
    </source>
</evidence>
<protein>
    <submittedName>
        <fullName evidence="1">DUF2797 domain-containing protein</fullName>
    </submittedName>
</protein>
<keyword evidence="2" id="KW-1185">Reference proteome</keyword>
<accession>A0A930YWD0</accession>
<dbReference type="EMBL" id="JADKYY010000007">
    <property type="protein sequence ID" value="MBF5027506.1"/>
    <property type="molecule type" value="Genomic_DNA"/>
</dbReference>
<evidence type="ECO:0000313" key="2">
    <source>
        <dbReference type="Proteomes" id="UP000694480"/>
    </source>
</evidence>
<organism evidence="1 2">
    <name type="scientific">Planobacterium oryzisoli</name>
    <dbReference type="NCBI Taxonomy" id="2771435"/>
    <lineage>
        <taxon>Bacteria</taxon>
        <taxon>Pseudomonadati</taxon>
        <taxon>Bacteroidota</taxon>
        <taxon>Flavobacteriia</taxon>
        <taxon>Flavobacteriales</taxon>
        <taxon>Weeksellaceae</taxon>
        <taxon>Chryseobacterium group</taxon>
        <taxon>Chryseobacterium</taxon>
    </lineage>
</organism>
<proteinExistence type="predicted"/>
<comment type="caution">
    <text evidence="1">The sequence shown here is derived from an EMBL/GenBank/DDBJ whole genome shotgun (WGS) entry which is preliminary data.</text>
</comment>
<dbReference type="AlphaFoldDB" id="A0A930YWD0"/>
<dbReference type="RefSeq" id="WP_194739433.1">
    <property type="nucleotide sequence ID" value="NZ_JADKYY010000007.1"/>
</dbReference>
<dbReference type="Pfam" id="PF10977">
    <property type="entry name" value="DUF2797"/>
    <property type="match status" value="1"/>
</dbReference>
<name>A0A930YWD0_9FLAO</name>
<reference evidence="1" key="1">
    <citation type="submission" date="2020-11" db="EMBL/GenBank/DDBJ databases">
        <title>Genome seq and assembly of Planobacterium sp.</title>
        <authorList>
            <person name="Chhetri G."/>
        </authorList>
    </citation>
    <scope>NUCLEOTIDE SEQUENCE</scope>
    <source>
        <strain evidence="1">GCR5</strain>
    </source>
</reference>
<sequence>MTFEGVLKKMSTHLERPIQYYLRLGGDLIHCNALIGRQIQIKHTGYQCLECGNDEKIFRMGFCKNCFFSSPYASGTIIRPELSRAHLGQQERNLEVEQQIQLVPHTVYLAYSGEVKVGVTRSAQIPTRWIDQGATFAVAIAQTENRYEAGMIEVALKQKLSDRTNYKKMLLEEYESSVDLENFRTESQHLFPEEFSRFFNNEQPVVSLDYPYTAPARIHTLSLEKDAHYNGKLLGIKGQYFVFEDGTALNIRGHEGFIVEFTL</sequence>
<dbReference type="InterPro" id="IPR021246">
    <property type="entry name" value="DUF2797"/>
</dbReference>
<gene>
    <name evidence="1" type="ORF">IC612_06815</name>
</gene>